<dbReference type="InterPro" id="IPR001650">
    <property type="entry name" value="Helicase_C-like"/>
</dbReference>
<feature type="region of interest" description="Disordered" evidence="3">
    <location>
        <begin position="162"/>
        <end position="189"/>
    </location>
</feature>
<keyword evidence="7" id="KW-0067">ATP-binding</keyword>
<keyword evidence="7" id="KW-0347">Helicase</keyword>
<name>A0ABY3W9X5_9MICC</name>
<organism evidence="7 8">
    <name type="scientific">Arthrobacter sulfonylureivorans</name>
    <dbReference type="NCBI Taxonomy" id="2486855"/>
    <lineage>
        <taxon>Bacteria</taxon>
        <taxon>Bacillati</taxon>
        <taxon>Actinomycetota</taxon>
        <taxon>Actinomycetes</taxon>
        <taxon>Micrococcales</taxon>
        <taxon>Micrococcaceae</taxon>
        <taxon>Arthrobacter</taxon>
    </lineage>
</organism>
<feature type="domain" description="SWIM-type" evidence="4">
    <location>
        <begin position="59"/>
        <end position="99"/>
    </location>
</feature>
<dbReference type="SUPFAM" id="SSF52540">
    <property type="entry name" value="P-loop containing nucleoside triphosphate hydrolases"/>
    <property type="match status" value="2"/>
</dbReference>
<dbReference type="PROSITE" id="PS51194">
    <property type="entry name" value="HELICASE_CTER"/>
    <property type="match status" value="1"/>
</dbReference>
<dbReference type="PANTHER" id="PTHR10799">
    <property type="entry name" value="SNF2/RAD54 HELICASE FAMILY"/>
    <property type="match status" value="1"/>
</dbReference>
<dbReference type="InterPro" id="IPR007527">
    <property type="entry name" value="Znf_SWIM"/>
</dbReference>
<dbReference type="GO" id="GO:0004386">
    <property type="term" value="F:helicase activity"/>
    <property type="evidence" value="ECO:0007669"/>
    <property type="project" value="UniProtKB-KW"/>
</dbReference>
<dbReference type="SMART" id="SM00487">
    <property type="entry name" value="DEXDc"/>
    <property type="match status" value="1"/>
</dbReference>
<keyword evidence="8" id="KW-1185">Reference proteome</keyword>
<keyword evidence="2" id="KW-0863">Zinc-finger</keyword>
<dbReference type="PROSITE" id="PS50966">
    <property type="entry name" value="ZF_SWIM"/>
    <property type="match status" value="1"/>
</dbReference>
<dbReference type="Proteomes" id="UP000829069">
    <property type="component" value="Chromosome"/>
</dbReference>
<accession>A0ABY3W9X5</accession>
<dbReference type="EMBL" id="CP093326">
    <property type="protein sequence ID" value="UNK45122.1"/>
    <property type="molecule type" value="Genomic_DNA"/>
</dbReference>
<keyword evidence="2" id="KW-0862">Zinc</keyword>
<feature type="domain" description="Helicase ATP-binding" evidence="5">
    <location>
        <begin position="682"/>
        <end position="847"/>
    </location>
</feature>
<evidence type="ECO:0000256" key="2">
    <source>
        <dbReference type="PROSITE-ProRule" id="PRU00325"/>
    </source>
</evidence>
<dbReference type="InterPro" id="IPR049730">
    <property type="entry name" value="SNF2/RAD54-like_C"/>
</dbReference>
<dbReference type="SMART" id="SM00490">
    <property type="entry name" value="HELICc"/>
    <property type="match status" value="1"/>
</dbReference>
<dbReference type="Pfam" id="PF00271">
    <property type="entry name" value="Helicase_C"/>
    <property type="match status" value="1"/>
</dbReference>
<dbReference type="InterPro" id="IPR027417">
    <property type="entry name" value="P-loop_NTPase"/>
</dbReference>
<evidence type="ECO:0000259" key="6">
    <source>
        <dbReference type="PROSITE" id="PS51194"/>
    </source>
</evidence>
<evidence type="ECO:0000313" key="7">
    <source>
        <dbReference type="EMBL" id="UNK45122.1"/>
    </source>
</evidence>
<reference evidence="7 8" key="1">
    <citation type="submission" date="2022-03" db="EMBL/GenBank/DDBJ databases">
        <title>Isotopic signatures of nitrous oxide derived from detoxification processes.</title>
        <authorList>
            <person name="Behrendt U."/>
            <person name="Buchen C."/>
            <person name="Well R."/>
            <person name="Ulrich A."/>
            <person name="Rohe L."/>
            <person name="Kolb S."/>
            <person name="Schloter M."/>
            <person name="Horn M.A."/>
            <person name="Augustin J."/>
        </authorList>
    </citation>
    <scope>NUCLEOTIDE SEQUENCE [LARGE SCALE GENOMIC DNA]</scope>
    <source>
        <strain evidence="7 8">S4-C24</strain>
    </source>
</reference>
<dbReference type="CDD" id="cd18793">
    <property type="entry name" value="SF2_C_SNF"/>
    <property type="match status" value="1"/>
</dbReference>
<evidence type="ECO:0000313" key="8">
    <source>
        <dbReference type="Proteomes" id="UP000829069"/>
    </source>
</evidence>
<dbReference type="Gene3D" id="3.40.50.300">
    <property type="entry name" value="P-loop containing nucleotide triphosphate hydrolases"/>
    <property type="match status" value="1"/>
</dbReference>
<dbReference type="CDD" id="cd18012">
    <property type="entry name" value="DEXQc_arch_SWI2_SNF2"/>
    <property type="match status" value="1"/>
</dbReference>
<sequence>MAAHTFPLVDVSEIIRLVGGAAFARGKIYASDGSVAELDWDPSVRLLTAKVIGTAALPYRCRIYLETGTSGQWRPASASCSCPVGSDCKHVAAVLLNSNGKHLITNQAFAREPEPVQAGWQDSLAGLIGGTPDGAKGGAAKPAKTKVKSTSGLGLQFELTEPGRRNDRQYRPSGLSLPENSAAGPNWTRKAGNRMRVGVRPVLQNETGRWIRSKLRWNTISYKTYGLPLDTEQHRWFSQFAPLHRATGLTYFGEDNDWLFLDEFSSPLLWELFAEAKRLGIALIGTKADTVVDIRDQAVIGLDAHLDGVAPAAAETRDGAAEGHPDTADLVLTPSLRIDGQELPTETAGIVGTHGVYHYSVAGQTVITLAPTAHTVTDQEANLLLSGTPLTVPAADVEQFMERYYPALSQRIAVASSDESVSFPEIVPPALVLTASYRKGNVLQLGWHIEYRHGDKPLRLPVDDDADTGHYRDLPAEQDLLEAAAAVPGVGTTAARTLRDMATVDFTRYAMPALEQLDGVRVDIVGEKPDYQELTEAPELTISTVETDESDWFDLGVMVRVAGRTVPFGNIFKALARGQTRLLLVDKSYLSLEQPVFDRLRQLVDEARQMQDRESGELQISRYQASLWEDLEEVATETVQARSWRESVQGLLALEAVEQTPLPAGLDAELRPYQAEGFNWLAFLWRHRLGGVLADDMGLGKTLQALALLLHAKQHGEPAFARPFLVVAPTSVVSNWVQESQRFAPDLKIEGITDTQVRGRRPLSEIVAEADVVVTSYTLFRLDFETYQETDWAGLILDEAQFVKNRATKVHQCARDLRAPFKIAITGTPMENNLMELWSIFSIVAPGLFPSAVRFVDQYQRPIERNQDSELLQKLRRRIKPLMMRRSKEAVARDLPEKQEQVLEVELTPKHRRIYDTHLQRERQKVLRLVEDMDKNRFTIFQSLTLLRMLSLDPSLVDPKYASVPSSKLGVLFEQLEDVIGEGHRALIFSQFTSYLKMAAQQLDAAGIEYCYLDGSTRRRAEVIEKFKSGNAPVFLISLKAGGFGLNLTEADYCFLLDPWWNPATEAQAVDRTHRIGQTKNVMVYRMVARGTIEEKVMALKERKAKLISSVLEDDAMFSSKLTATDIRGLFGD</sequence>
<feature type="domain" description="Helicase C-terminal" evidence="6">
    <location>
        <begin position="972"/>
        <end position="1123"/>
    </location>
</feature>
<keyword evidence="1" id="KW-0378">Hydrolase</keyword>
<dbReference type="RefSeq" id="WP_241913402.1">
    <property type="nucleotide sequence ID" value="NZ_CP093326.1"/>
</dbReference>
<keyword evidence="7" id="KW-0547">Nucleotide-binding</keyword>
<evidence type="ECO:0000259" key="4">
    <source>
        <dbReference type="PROSITE" id="PS50966"/>
    </source>
</evidence>
<gene>
    <name evidence="7" type="ORF">MNQ99_14415</name>
</gene>
<evidence type="ECO:0000256" key="1">
    <source>
        <dbReference type="ARBA" id="ARBA00022801"/>
    </source>
</evidence>
<dbReference type="InterPro" id="IPR038718">
    <property type="entry name" value="SNF2-like_sf"/>
</dbReference>
<evidence type="ECO:0000256" key="3">
    <source>
        <dbReference type="SAM" id="MobiDB-lite"/>
    </source>
</evidence>
<dbReference type="Gene3D" id="3.40.50.10810">
    <property type="entry name" value="Tandem AAA-ATPase domain"/>
    <property type="match status" value="1"/>
</dbReference>
<proteinExistence type="predicted"/>
<dbReference type="InterPro" id="IPR000330">
    <property type="entry name" value="SNF2_N"/>
</dbReference>
<dbReference type="InterPro" id="IPR014001">
    <property type="entry name" value="Helicase_ATP-bd"/>
</dbReference>
<dbReference type="PROSITE" id="PS51192">
    <property type="entry name" value="HELICASE_ATP_BIND_1"/>
    <property type="match status" value="1"/>
</dbReference>
<dbReference type="Pfam" id="PF00176">
    <property type="entry name" value="SNF2-rel_dom"/>
    <property type="match status" value="1"/>
</dbReference>
<dbReference type="Pfam" id="PF04434">
    <property type="entry name" value="SWIM"/>
    <property type="match status" value="1"/>
</dbReference>
<protein>
    <submittedName>
        <fullName evidence="7">DEAD/DEAH box helicase</fullName>
    </submittedName>
</protein>
<keyword evidence="2" id="KW-0479">Metal-binding</keyword>
<evidence type="ECO:0000259" key="5">
    <source>
        <dbReference type="PROSITE" id="PS51192"/>
    </source>
</evidence>